<dbReference type="AlphaFoldDB" id="A0A2T9Y9Q2"/>
<sequence>MSADSTVPIITPRKRRTVDSALEPSTESKNDSLKQYILDAKELSEKIMTYLLCWYGKTNVFKILQIDLDIHSFDSKYSGFISKADESTFEDLKEHQNLKYMLDLNTLHSETQSLRKNINNDNIIDILTTIQKQILKVKSIHQSHTDTKFTEIADLITMDLLKLKSLFAIKIDNLIEQTFEFTSDYNLEQLTVYNPQNNPSILNKNSRVIDIFHASSDIDSLLCTAETVLENFFQNIIYTLIRKNKVFVDCFYSHEKNWVKITDIANSNENNTLVFGEQDYAFVKIINGLPAFLIRHIEQILTKIRCLEKDLKSEILVPETVSLNANIIEMLYTIKLPTEIHEKIYTHIDVIEQYDEFATVLKTNKQFINHIYETLNYENLNLNIETTSSNNMIKSTFLKYNQVDVDYMDFFTKAYTFPLLLSKNCCLFLVAIFDFLEINKVDDNQDTESYVAKTDSTQQYFKCEDLERKGVGLRAPGLDYSIKYDCFPQLEMKKDKRVHKLSKLSIIHNVVQVFISIVSIIRQELDKEKLSNQLILYNDCVSVSRFIGLLPSFIGNEDHSILNRFDIEILRLQEFYNGYFEEIVKNSTIRVNEQLCAQIPEILNCAESISLIGAGLCQSVSTVMDILSTSKMYFEEFQFAILSSVLISTVSDTVWSIIATIEEEPTGSQVSDFKENLQAFACIKTLEKFLMKPELTDNSFYKVCNWLEKNF</sequence>
<comment type="caution">
    <text evidence="1">The sequence shown here is derived from an EMBL/GenBank/DDBJ whole genome shotgun (WGS) entry which is preliminary data.</text>
</comment>
<accession>A0A2T9Y9Q2</accession>
<dbReference type="Proteomes" id="UP000245383">
    <property type="component" value="Unassembled WGS sequence"/>
</dbReference>
<protein>
    <submittedName>
        <fullName evidence="1">Uncharacterized protein</fullName>
    </submittedName>
</protein>
<name>A0A2T9Y9Q2_9FUNG</name>
<dbReference type="EMBL" id="MBFR01000343">
    <property type="protein sequence ID" value="PVU89037.1"/>
    <property type="molecule type" value="Genomic_DNA"/>
</dbReference>
<evidence type="ECO:0000313" key="2">
    <source>
        <dbReference type="Proteomes" id="UP000245383"/>
    </source>
</evidence>
<proteinExistence type="predicted"/>
<gene>
    <name evidence="1" type="ORF">BB561_005579</name>
</gene>
<organism evidence="1 2">
    <name type="scientific">Smittium simulii</name>
    <dbReference type="NCBI Taxonomy" id="133385"/>
    <lineage>
        <taxon>Eukaryota</taxon>
        <taxon>Fungi</taxon>
        <taxon>Fungi incertae sedis</taxon>
        <taxon>Zoopagomycota</taxon>
        <taxon>Kickxellomycotina</taxon>
        <taxon>Harpellomycetes</taxon>
        <taxon>Harpellales</taxon>
        <taxon>Legeriomycetaceae</taxon>
        <taxon>Smittium</taxon>
    </lineage>
</organism>
<evidence type="ECO:0000313" key="1">
    <source>
        <dbReference type="EMBL" id="PVU89037.1"/>
    </source>
</evidence>
<keyword evidence="2" id="KW-1185">Reference proteome</keyword>
<reference evidence="1 2" key="1">
    <citation type="journal article" date="2018" name="MBio">
        <title>Comparative Genomics Reveals the Core Gene Toolbox for the Fungus-Insect Symbiosis.</title>
        <authorList>
            <person name="Wang Y."/>
            <person name="Stata M."/>
            <person name="Wang W."/>
            <person name="Stajich J.E."/>
            <person name="White M.M."/>
            <person name="Moncalvo J.M."/>
        </authorList>
    </citation>
    <scope>NUCLEOTIDE SEQUENCE [LARGE SCALE GENOMIC DNA]</scope>
    <source>
        <strain evidence="1 2">SWE-8-4</strain>
    </source>
</reference>